<dbReference type="EMBL" id="BPLR01012330">
    <property type="protein sequence ID" value="GIY53196.1"/>
    <property type="molecule type" value="Genomic_DNA"/>
</dbReference>
<evidence type="ECO:0000313" key="2">
    <source>
        <dbReference type="Proteomes" id="UP001054945"/>
    </source>
</evidence>
<dbReference type="Proteomes" id="UP001054945">
    <property type="component" value="Unassembled WGS sequence"/>
</dbReference>
<evidence type="ECO:0000313" key="1">
    <source>
        <dbReference type="EMBL" id="GIY53196.1"/>
    </source>
</evidence>
<reference evidence="1 2" key="1">
    <citation type="submission" date="2021-06" db="EMBL/GenBank/DDBJ databases">
        <title>Caerostris extrusa draft genome.</title>
        <authorList>
            <person name="Kono N."/>
            <person name="Arakawa K."/>
        </authorList>
    </citation>
    <scope>NUCLEOTIDE SEQUENCE [LARGE SCALE GENOMIC DNA]</scope>
</reference>
<dbReference type="AlphaFoldDB" id="A0AAV4U5W8"/>
<protein>
    <submittedName>
        <fullName evidence="1">Uncharacterized protein</fullName>
    </submittedName>
</protein>
<keyword evidence="2" id="KW-1185">Reference proteome</keyword>
<organism evidence="1 2">
    <name type="scientific">Caerostris extrusa</name>
    <name type="common">Bark spider</name>
    <name type="synonym">Caerostris bankana</name>
    <dbReference type="NCBI Taxonomy" id="172846"/>
    <lineage>
        <taxon>Eukaryota</taxon>
        <taxon>Metazoa</taxon>
        <taxon>Ecdysozoa</taxon>
        <taxon>Arthropoda</taxon>
        <taxon>Chelicerata</taxon>
        <taxon>Arachnida</taxon>
        <taxon>Araneae</taxon>
        <taxon>Araneomorphae</taxon>
        <taxon>Entelegynae</taxon>
        <taxon>Araneoidea</taxon>
        <taxon>Araneidae</taxon>
        <taxon>Caerostris</taxon>
    </lineage>
</organism>
<name>A0AAV4U5W8_CAEEX</name>
<accession>A0AAV4U5W8</accession>
<proteinExistence type="predicted"/>
<gene>
    <name evidence="1" type="ORF">CEXT_550941</name>
</gene>
<sequence length="126" mass="14565">MQLWREDTSFCRKHGLYPSRTTLALPARVVEDKVVSDVERTQSEEQLVSDIPLPNAFNPTTLAGVSQKSRTIQNQTAQIKPLQRRTQFIPYCKDSRKSRGLELARKWFQVTHLNSRTRKLAKTLIL</sequence>
<comment type="caution">
    <text evidence="1">The sequence shown here is derived from an EMBL/GenBank/DDBJ whole genome shotgun (WGS) entry which is preliminary data.</text>
</comment>